<proteinExistence type="predicted"/>
<evidence type="ECO:0000313" key="2">
    <source>
        <dbReference type="EMBL" id="NID08923.1"/>
    </source>
</evidence>
<dbReference type="RefSeq" id="WP_166690707.1">
    <property type="nucleotide sequence ID" value="NZ_WAEL01000001.1"/>
</dbReference>
<dbReference type="EMBL" id="WAEL01000001">
    <property type="protein sequence ID" value="NID08923.1"/>
    <property type="molecule type" value="Genomic_DNA"/>
</dbReference>
<dbReference type="SMART" id="SM00901">
    <property type="entry name" value="FRG"/>
    <property type="match status" value="1"/>
</dbReference>
<gene>
    <name evidence="2" type="ORF">F7231_01950</name>
</gene>
<dbReference type="Pfam" id="PF08867">
    <property type="entry name" value="FRG"/>
    <property type="match status" value="1"/>
</dbReference>
<dbReference type="InterPro" id="IPR014966">
    <property type="entry name" value="FRG-dom"/>
</dbReference>
<reference evidence="3" key="1">
    <citation type="submission" date="2019-09" db="EMBL/GenBank/DDBJ databases">
        <authorList>
            <person name="Jung D.-H."/>
        </authorList>
    </citation>
    <scope>NUCLEOTIDE SEQUENCE [LARGE SCALE GENOMIC DNA]</scope>
    <source>
        <strain evidence="3">JA-25</strain>
    </source>
</reference>
<sequence>MKVLEINSFLEFHQIVENYSGSNYLFRGQTNFEWELIPKIGRPGFARTIPSVFREDYLLRSWMRYSSHIIIREPIDQWDRLSLAQHHGLATRLLDWTKNPLVALFFATFDFSSEEDASVFIFDFKNETTQTERLDPFTITFSGVFYPKGITARVISQRGVFSFSNNPQKSLEVLMPTFDFIKLKINGGAKKSIQKNLEQYGINEFSIYQDLDNLSNYLNRFVLSKEIDKII</sequence>
<evidence type="ECO:0000313" key="3">
    <source>
        <dbReference type="Proteomes" id="UP000606008"/>
    </source>
</evidence>
<organism evidence="2 3">
    <name type="scientific">Fibrivirga algicola</name>
    <dbReference type="NCBI Taxonomy" id="2950420"/>
    <lineage>
        <taxon>Bacteria</taxon>
        <taxon>Pseudomonadati</taxon>
        <taxon>Bacteroidota</taxon>
        <taxon>Cytophagia</taxon>
        <taxon>Cytophagales</taxon>
        <taxon>Spirosomataceae</taxon>
        <taxon>Fibrivirga</taxon>
    </lineage>
</organism>
<dbReference type="Proteomes" id="UP000606008">
    <property type="component" value="Unassembled WGS sequence"/>
</dbReference>
<feature type="domain" description="FRG" evidence="1">
    <location>
        <begin position="20"/>
        <end position="120"/>
    </location>
</feature>
<name>A0ABX0QDL1_9BACT</name>
<evidence type="ECO:0000259" key="1">
    <source>
        <dbReference type="SMART" id="SM00901"/>
    </source>
</evidence>
<keyword evidence="3" id="KW-1185">Reference proteome</keyword>
<protein>
    <submittedName>
        <fullName evidence="2">FRG domain-containing protein</fullName>
    </submittedName>
</protein>
<comment type="caution">
    <text evidence="2">The sequence shown here is derived from an EMBL/GenBank/DDBJ whole genome shotgun (WGS) entry which is preliminary data.</text>
</comment>
<reference evidence="3" key="2">
    <citation type="submission" date="2023-07" db="EMBL/GenBank/DDBJ databases">
        <authorList>
            <person name="Jung D.-H."/>
        </authorList>
    </citation>
    <scope>NUCLEOTIDE SEQUENCE [LARGE SCALE GENOMIC DNA]</scope>
    <source>
        <strain evidence="3">JA-25</strain>
    </source>
</reference>
<accession>A0ABX0QDL1</accession>